<evidence type="ECO:0000313" key="6">
    <source>
        <dbReference type="EMBL" id="MBD9729472.1"/>
    </source>
</evidence>
<organism evidence="6 7">
    <name type="scientific">Streptomyces caniscabiei</name>
    <dbReference type="NCBI Taxonomy" id="2746961"/>
    <lineage>
        <taxon>Bacteria</taxon>
        <taxon>Bacillati</taxon>
        <taxon>Actinomycetota</taxon>
        <taxon>Actinomycetes</taxon>
        <taxon>Kitasatosporales</taxon>
        <taxon>Streptomycetaceae</taxon>
        <taxon>Streptomyces</taxon>
    </lineage>
</organism>
<dbReference type="RefSeq" id="WP_086800808.1">
    <property type="nucleotide sequence ID" value="NZ_CP119182.1"/>
</dbReference>
<comment type="caution">
    <text evidence="6">The sequence shown here is derived from an EMBL/GenBank/DDBJ whole genome shotgun (WGS) entry which is preliminary data.</text>
</comment>
<dbReference type="GeneID" id="79935835"/>
<evidence type="ECO:0000256" key="3">
    <source>
        <dbReference type="ARBA" id="ARBA00023002"/>
    </source>
</evidence>
<dbReference type="SUPFAM" id="SSF51679">
    <property type="entry name" value="Bacterial luciferase-like"/>
    <property type="match status" value="1"/>
</dbReference>
<accession>A0A927LBV3</accession>
<dbReference type="NCBIfam" id="TIGR03621">
    <property type="entry name" value="F420_MSMEG_2516"/>
    <property type="match status" value="1"/>
</dbReference>
<dbReference type="GO" id="GO:0046306">
    <property type="term" value="P:alkanesulfonate catabolic process"/>
    <property type="evidence" value="ECO:0007669"/>
    <property type="project" value="TreeGrafter"/>
</dbReference>
<keyword evidence="1" id="KW-0285">Flavoprotein</keyword>
<keyword evidence="4" id="KW-0503">Monooxygenase</keyword>
<dbReference type="PANTHER" id="PTHR42847">
    <property type="entry name" value="ALKANESULFONATE MONOOXYGENASE"/>
    <property type="match status" value="1"/>
</dbReference>
<feature type="domain" description="Luciferase-like" evidence="5">
    <location>
        <begin position="19"/>
        <end position="244"/>
    </location>
</feature>
<dbReference type="InterPro" id="IPR019923">
    <property type="entry name" value="Lucif-like_OxRdtase_MSMEG_2516"/>
</dbReference>
<dbReference type="EMBL" id="JACYXT010000027">
    <property type="protein sequence ID" value="MBD9729472.1"/>
    <property type="molecule type" value="Genomic_DNA"/>
</dbReference>
<evidence type="ECO:0000259" key="5">
    <source>
        <dbReference type="Pfam" id="PF00296"/>
    </source>
</evidence>
<dbReference type="InterPro" id="IPR036661">
    <property type="entry name" value="Luciferase-like_sf"/>
</dbReference>
<dbReference type="InterPro" id="IPR011251">
    <property type="entry name" value="Luciferase-like_dom"/>
</dbReference>
<evidence type="ECO:0000256" key="2">
    <source>
        <dbReference type="ARBA" id="ARBA00022643"/>
    </source>
</evidence>
<evidence type="ECO:0000256" key="1">
    <source>
        <dbReference type="ARBA" id="ARBA00022630"/>
    </source>
</evidence>
<reference evidence="6" key="1">
    <citation type="submission" date="2020-09" db="EMBL/GenBank/DDBJ databases">
        <title>Streptomyces canutascabiei sp. nov., which causes potato common scab and is distributed across the world.</title>
        <authorList>
            <person name="Nguyen H.P."/>
            <person name="Weisberg A.J."/>
            <person name="Chang J.H."/>
            <person name="Clarke C.R."/>
        </authorList>
    </citation>
    <scope>NUCLEOTIDE SEQUENCE</scope>
    <source>
        <strain evidence="6">ID-01-6.2a</strain>
    </source>
</reference>
<proteinExistence type="predicted"/>
<gene>
    <name evidence="6" type="ORF">IHE70_41095</name>
</gene>
<name>A0A927LBV3_9ACTN</name>
<evidence type="ECO:0000313" key="7">
    <source>
        <dbReference type="Proteomes" id="UP000661025"/>
    </source>
</evidence>
<dbReference type="InterPro" id="IPR050172">
    <property type="entry name" value="SsuD_RutA_monooxygenase"/>
</dbReference>
<protein>
    <submittedName>
        <fullName evidence="6">TIGR03621 family F420-dependent LLM class oxidoreductase</fullName>
    </submittedName>
</protein>
<dbReference type="GO" id="GO:0008726">
    <property type="term" value="F:alkanesulfonate monooxygenase activity"/>
    <property type="evidence" value="ECO:0007669"/>
    <property type="project" value="TreeGrafter"/>
</dbReference>
<dbReference type="Pfam" id="PF00296">
    <property type="entry name" value="Bac_luciferase"/>
    <property type="match status" value="1"/>
</dbReference>
<dbReference type="Gene3D" id="3.20.20.30">
    <property type="entry name" value="Luciferase-like domain"/>
    <property type="match status" value="1"/>
</dbReference>
<dbReference type="PANTHER" id="PTHR42847:SF4">
    <property type="entry name" value="ALKANESULFONATE MONOOXYGENASE-RELATED"/>
    <property type="match status" value="1"/>
</dbReference>
<evidence type="ECO:0000256" key="4">
    <source>
        <dbReference type="ARBA" id="ARBA00023033"/>
    </source>
</evidence>
<dbReference type="AlphaFoldDB" id="A0A927LBV3"/>
<keyword evidence="2" id="KW-0288">FMN</keyword>
<sequence length="301" mass="32275">MPPSFEFAVVAELTHSADQWFTLVRRCERLGYDALFVTDHTYQRLSAVPALAAAAPVSTRLRLGTYALNNDLRNPAVMAREILTVHTLSGNRAVLGLGAGWMSADYRDTELPLDSGGTRYERLSAAVRTVKQVFADRTGAGHPVASASAPACPSPPAFLLGGARRRTLTLAGREADIVSILPPLGPNGPNDYADGLPEKVDAQVAWVRAAAAGRSSPPLLNHLLWACVVTSDPPAALEALAKQLGHPPADMARMVPFLVGTIDQMALTLLARRDRWGFSLVTIPEVAMEQFAPVIALLRDE</sequence>
<keyword evidence="3" id="KW-0560">Oxidoreductase</keyword>
<dbReference type="Proteomes" id="UP000661025">
    <property type="component" value="Unassembled WGS sequence"/>
</dbReference>